<reference evidence="9" key="2">
    <citation type="journal article" date="2021" name="PeerJ">
        <title>Extensive microbial diversity within the chicken gut microbiome revealed by metagenomics and culture.</title>
        <authorList>
            <person name="Gilroy R."/>
            <person name="Ravi A."/>
            <person name="Getino M."/>
            <person name="Pursley I."/>
            <person name="Horton D.L."/>
            <person name="Alikhan N.F."/>
            <person name="Baker D."/>
            <person name="Gharbi K."/>
            <person name="Hall N."/>
            <person name="Watson M."/>
            <person name="Adriaenssens E.M."/>
            <person name="Foster-Nyarko E."/>
            <person name="Jarju S."/>
            <person name="Secka A."/>
            <person name="Antonio M."/>
            <person name="Oren A."/>
            <person name="Chaudhuri R.R."/>
            <person name="La Ragione R."/>
            <person name="Hildebrand F."/>
            <person name="Pallen M.J."/>
        </authorList>
    </citation>
    <scope>NUCLEOTIDE SEQUENCE</scope>
    <source>
        <strain evidence="9">14508</strain>
    </source>
</reference>
<feature type="domain" description="Nucleotidyl transferase" evidence="8">
    <location>
        <begin position="8"/>
        <end position="219"/>
    </location>
</feature>
<evidence type="ECO:0000313" key="10">
    <source>
        <dbReference type="Proteomes" id="UP000886893"/>
    </source>
</evidence>
<gene>
    <name evidence="9" type="ORF">IAD04_02935</name>
</gene>
<dbReference type="Pfam" id="PF00483">
    <property type="entry name" value="NTP_transferase"/>
    <property type="match status" value="1"/>
</dbReference>
<proteinExistence type="predicted"/>
<comment type="function">
    <text evidence="7">Catalyzes the last two sequential reactions in the de novo biosynthetic pathway for UDP-N-acetylglucosamine (UDP-GlcNAc). The C-terminal domain catalyzes the transfer of acetyl group from acetyl coenzyme A to glucosamine-1-phosphate (GlcN-1-P) to produce N-acetylglucosamine-1-phosphate (GlcNAc-1-P), which is converted into UDP-GlcNAc by the transfer of uridine 5-monophosphate (from uridine 5-triphosphate), a reaction catalyzed by the N-terminal domain.</text>
</comment>
<evidence type="ECO:0000256" key="4">
    <source>
        <dbReference type="ARBA" id="ARBA00023315"/>
    </source>
</evidence>
<dbReference type="InterPro" id="IPR050065">
    <property type="entry name" value="GlmU-like"/>
</dbReference>
<protein>
    <submittedName>
        <fullName evidence="9">NTP transferase domain-containing protein</fullName>
    </submittedName>
</protein>
<evidence type="ECO:0000256" key="5">
    <source>
        <dbReference type="ARBA" id="ARBA00048247"/>
    </source>
</evidence>
<reference evidence="9" key="1">
    <citation type="submission" date="2020-10" db="EMBL/GenBank/DDBJ databases">
        <authorList>
            <person name="Gilroy R."/>
        </authorList>
    </citation>
    <scope>NUCLEOTIDE SEQUENCE</scope>
    <source>
        <strain evidence="9">14508</strain>
    </source>
</reference>
<dbReference type="AlphaFoldDB" id="A0A9D1KBF6"/>
<dbReference type="CDD" id="cd02540">
    <property type="entry name" value="GT2_GlmU_N_bac"/>
    <property type="match status" value="1"/>
</dbReference>
<evidence type="ECO:0000256" key="3">
    <source>
        <dbReference type="ARBA" id="ARBA00022695"/>
    </source>
</evidence>
<keyword evidence="4" id="KW-0012">Acyltransferase</keyword>
<evidence type="ECO:0000256" key="1">
    <source>
        <dbReference type="ARBA" id="ARBA00004496"/>
    </source>
</evidence>
<dbReference type="GO" id="GO:0019134">
    <property type="term" value="F:glucosamine-1-phosphate N-acetyltransferase activity"/>
    <property type="evidence" value="ECO:0007669"/>
    <property type="project" value="UniProtKB-EC"/>
</dbReference>
<organism evidence="9 10">
    <name type="scientific">Candidatus Caccosoma faecigallinarum</name>
    <dbReference type="NCBI Taxonomy" id="2840720"/>
    <lineage>
        <taxon>Bacteria</taxon>
        <taxon>Bacillati</taxon>
        <taxon>Bacillota</taxon>
        <taxon>Bacillota incertae sedis</taxon>
        <taxon>Candidatus Caccosoma</taxon>
    </lineage>
</organism>
<dbReference type="SUPFAM" id="SSF53448">
    <property type="entry name" value="Nucleotide-diphospho-sugar transferases"/>
    <property type="match status" value="1"/>
</dbReference>
<dbReference type="Gene3D" id="2.160.10.10">
    <property type="entry name" value="Hexapeptide repeat proteins"/>
    <property type="match status" value="1"/>
</dbReference>
<evidence type="ECO:0000256" key="6">
    <source>
        <dbReference type="ARBA" id="ARBA00048493"/>
    </source>
</evidence>
<dbReference type="EMBL" id="DVKI01000093">
    <property type="protein sequence ID" value="HIT17321.1"/>
    <property type="molecule type" value="Genomic_DNA"/>
</dbReference>
<evidence type="ECO:0000256" key="7">
    <source>
        <dbReference type="ARBA" id="ARBA00049628"/>
    </source>
</evidence>
<dbReference type="PANTHER" id="PTHR43584:SF3">
    <property type="entry name" value="BIFUNCTIONAL PROTEIN GLMU"/>
    <property type="match status" value="1"/>
</dbReference>
<dbReference type="Pfam" id="PF00132">
    <property type="entry name" value="Hexapep"/>
    <property type="match status" value="1"/>
</dbReference>
<name>A0A9D1KBF6_9FIRM</name>
<evidence type="ECO:0000256" key="2">
    <source>
        <dbReference type="ARBA" id="ARBA00022679"/>
    </source>
</evidence>
<dbReference type="InterPro" id="IPR029044">
    <property type="entry name" value="Nucleotide-diphossugar_trans"/>
</dbReference>
<keyword evidence="3" id="KW-0548">Nucleotidyltransferase</keyword>
<keyword evidence="2 9" id="KW-0808">Transferase</keyword>
<dbReference type="InterPro" id="IPR005835">
    <property type="entry name" value="NTP_transferase_dom"/>
</dbReference>
<dbReference type="GO" id="GO:0005737">
    <property type="term" value="C:cytoplasm"/>
    <property type="evidence" value="ECO:0007669"/>
    <property type="project" value="UniProtKB-SubCell"/>
</dbReference>
<dbReference type="InterPro" id="IPR001451">
    <property type="entry name" value="Hexapep"/>
</dbReference>
<accession>A0A9D1KBF6</accession>
<comment type="subcellular location">
    <subcellularLocation>
        <location evidence="1">Cytoplasm</location>
    </subcellularLocation>
</comment>
<comment type="catalytic activity">
    <reaction evidence="5">
        <text>alpha-D-glucosamine 1-phosphate + acetyl-CoA = N-acetyl-alpha-D-glucosamine 1-phosphate + CoA + H(+)</text>
        <dbReference type="Rhea" id="RHEA:13725"/>
        <dbReference type="ChEBI" id="CHEBI:15378"/>
        <dbReference type="ChEBI" id="CHEBI:57287"/>
        <dbReference type="ChEBI" id="CHEBI:57288"/>
        <dbReference type="ChEBI" id="CHEBI:57776"/>
        <dbReference type="ChEBI" id="CHEBI:58516"/>
        <dbReference type="EC" id="2.3.1.157"/>
    </reaction>
</comment>
<sequence length="330" mass="37204">MNQMKTVGIILAAGKGTRMNSIYNETAKVCFKIFDKTMIEYVVDSLKQANIQELITIVGYKAEEVITLLNDKSQYVYQKEQKGTGHAIMQVLSQLQSNQTAMIVCGDTPLLTSKTLNALLEFHQNNQNDATILEAEVEQPFGYGRLVKENGRLLKIVEQKDATEKEKKIKTINTGVYVINTNDLLHYIPMLQPKNQQNEYYLTDIFQLMVKDQKKVACYPTLDCLEFLGVNDRIQLASATKIIQKRINDYHMLKGVTIVDPNTTYIGKDVLIGNDTIIYPNSFIDGQTIIGANCKIGPNAIIHNALIQDCVIIKNVVVENEHVDIQSKKE</sequence>
<comment type="caution">
    <text evidence="9">The sequence shown here is derived from an EMBL/GenBank/DDBJ whole genome shotgun (WGS) entry which is preliminary data.</text>
</comment>
<comment type="catalytic activity">
    <reaction evidence="6">
        <text>N-acetyl-alpha-D-glucosamine 1-phosphate + UTP + H(+) = UDP-N-acetyl-alpha-D-glucosamine + diphosphate</text>
        <dbReference type="Rhea" id="RHEA:13509"/>
        <dbReference type="ChEBI" id="CHEBI:15378"/>
        <dbReference type="ChEBI" id="CHEBI:33019"/>
        <dbReference type="ChEBI" id="CHEBI:46398"/>
        <dbReference type="ChEBI" id="CHEBI:57705"/>
        <dbReference type="ChEBI" id="CHEBI:57776"/>
        <dbReference type="EC" id="2.7.7.23"/>
    </reaction>
</comment>
<dbReference type="PANTHER" id="PTHR43584">
    <property type="entry name" value="NUCLEOTIDYL TRANSFERASE"/>
    <property type="match status" value="1"/>
</dbReference>
<dbReference type="GO" id="GO:0003977">
    <property type="term" value="F:UDP-N-acetylglucosamine diphosphorylase activity"/>
    <property type="evidence" value="ECO:0007669"/>
    <property type="project" value="UniProtKB-EC"/>
</dbReference>
<evidence type="ECO:0000313" key="9">
    <source>
        <dbReference type="EMBL" id="HIT17321.1"/>
    </source>
</evidence>
<dbReference type="Gene3D" id="3.90.550.10">
    <property type="entry name" value="Spore Coat Polysaccharide Biosynthesis Protein SpsA, Chain A"/>
    <property type="match status" value="1"/>
</dbReference>
<evidence type="ECO:0000259" key="8">
    <source>
        <dbReference type="Pfam" id="PF00483"/>
    </source>
</evidence>
<dbReference type="Proteomes" id="UP000886893">
    <property type="component" value="Unassembled WGS sequence"/>
</dbReference>